<dbReference type="Gene3D" id="3.40.50.450">
    <property type="match status" value="1"/>
</dbReference>
<accession>A0ABV4CNV2</accession>
<reference evidence="1 2" key="1">
    <citation type="submission" date="2024-08" db="EMBL/GenBank/DDBJ databases">
        <title>Genome mining of Saccharopolyspora cebuensis PGLac3 from Nigerian medicinal plant.</title>
        <authorList>
            <person name="Ezeobiora C.E."/>
            <person name="Igbokwe N.H."/>
            <person name="Amin D.H."/>
            <person name="Mendie U.E."/>
        </authorList>
    </citation>
    <scope>NUCLEOTIDE SEQUENCE [LARGE SCALE GENOMIC DNA]</scope>
    <source>
        <strain evidence="1 2">PGLac3</strain>
    </source>
</reference>
<evidence type="ECO:0000313" key="1">
    <source>
        <dbReference type="EMBL" id="MEY8041817.1"/>
    </source>
</evidence>
<evidence type="ECO:0000313" key="2">
    <source>
        <dbReference type="Proteomes" id="UP001564626"/>
    </source>
</evidence>
<dbReference type="Proteomes" id="UP001564626">
    <property type="component" value="Unassembled WGS sequence"/>
</dbReference>
<gene>
    <name evidence="1" type="ORF">AB8O55_20605</name>
</gene>
<dbReference type="EMBL" id="JBGEHV010000042">
    <property type="protein sequence ID" value="MEY8041817.1"/>
    <property type="molecule type" value="Genomic_DNA"/>
</dbReference>
<dbReference type="SUPFAM" id="SSF102405">
    <property type="entry name" value="MCP/YpsA-like"/>
    <property type="match status" value="1"/>
</dbReference>
<organism evidence="1 2">
    <name type="scientific">Saccharopolyspora cebuensis</name>
    <dbReference type="NCBI Taxonomy" id="418759"/>
    <lineage>
        <taxon>Bacteria</taxon>
        <taxon>Bacillati</taxon>
        <taxon>Actinomycetota</taxon>
        <taxon>Actinomycetes</taxon>
        <taxon>Pseudonocardiales</taxon>
        <taxon>Pseudonocardiaceae</taxon>
        <taxon>Saccharopolyspora</taxon>
    </lineage>
</organism>
<protein>
    <submittedName>
        <fullName evidence="1">Uncharacterized protein</fullName>
    </submittedName>
</protein>
<dbReference type="RefSeq" id="WP_345356247.1">
    <property type="nucleotide sequence ID" value="NZ_BAABII010000002.1"/>
</dbReference>
<keyword evidence="2" id="KW-1185">Reference proteome</keyword>
<proteinExistence type="predicted"/>
<sequence length="141" mass="14812">MTAELRELAREHSRAGAVVGLSCLADGADTLFARVVLDAGGTLVVVVPAAEYRDGLPEEHHAEYDALFSRAGEVVRLDHVGSTSESHMDASLVMIERADLLIAVWDGEPARGPGGTADVVEAARARGLPVTVVWPEGAARS</sequence>
<name>A0ABV4CNV2_9PSEU</name>
<comment type="caution">
    <text evidence="1">The sequence shown here is derived from an EMBL/GenBank/DDBJ whole genome shotgun (WGS) entry which is preliminary data.</text>
</comment>